<dbReference type="Proteomes" id="UP001241603">
    <property type="component" value="Unassembled WGS sequence"/>
</dbReference>
<dbReference type="GO" id="GO:0016301">
    <property type="term" value="F:kinase activity"/>
    <property type="evidence" value="ECO:0007669"/>
    <property type="project" value="UniProtKB-KW"/>
</dbReference>
<keyword evidence="2" id="KW-0418">Kinase</keyword>
<gene>
    <name evidence="2" type="ORF">QO014_001890</name>
</gene>
<dbReference type="EMBL" id="JAUSVO010000002">
    <property type="protein sequence ID" value="MDQ0437505.1"/>
    <property type="molecule type" value="Genomic_DNA"/>
</dbReference>
<evidence type="ECO:0000259" key="1">
    <source>
        <dbReference type="Pfam" id="PF07475"/>
    </source>
</evidence>
<dbReference type="Pfam" id="PF07475">
    <property type="entry name" value="Hpr_kinase_C"/>
    <property type="match status" value="1"/>
</dbReference>
<keyword evidence="3" id="KW-1185">Reference proteome</keyword>
<protein>
    <submittedName>
        <fullName evidence="2">Serine kinase of HPr protein (Carbohydrate metabolism regulator)</fullName>
    </submittedName>
</protein>
<feature type="domain" description="HPr kinase/phosphorylase C-terminal" evidence="1">
    <location>
        <begin position="10"/>
        <end position="133"/>
    </location>
</feature>
<evidence type="ECO:0000313" key="3">
    <source>
        <dbReference type="Proteomes" id="UP001241603"/>
    </source>
</evidence>
<dbReference type="InterPro" id="IPR011104">
    <property type="entry name" value="Hpr_kin/Pase_C"/>
</dbReference>
<name>A0ABU0H5E0_9HYPH</name>
<proteinExistence type="predicted"/>
<dbReference type="RefSeq" id="WP_266348420.1">
    <property type="nucleotide sequence ID" value="NZ_JAPKNG010000002.1"/>
</dbReference>
<accession>A0ABU0H5E0</accession>
<dbReference type="CDD" id="cd01918">
    <property type="entry name" value="HprK_C"/>
    <property type="match status" value="1"/>
</dbReference>
<dbReference type="InterPro" id="IPR027417">
    <property type="entry name" value="P-loop_NTPase"/>
</dbReference>
<sequence>MTAISLPPATLHASAARVDGAGVLVRGASGSGKSSLVLALLMADRLTNRLISDDRLIVTAEAGRLYAAAPETIAGLIEIRGQGIVRLPYVSPEPISLVVDLEPIERCPRLPGAEDMETIIAGAALPRLILPIGQADGWIRVRAALASWAGNFHDR</sequence>
<evidence type="ECO:0000313" key="2">
    <source>
        <dbReference type="EMBL" id="MDQ0437505.1"/>
    </source>
</evidence>
<reference evidence="2 3" key="1">
    <citation type="submission" date="2023-07" db="EMBL/GenBank/DDBJ databases">
        <title>Genomic Encyclopedia of Type Strains, Phase IV (KMG-IV): sequencing the most valuable type-strain genomes for metagenomic binning, comparative biology and taxonomic classification.</title>
        <authorList>
            <person name="Goeker M."/>
        </authorList>
    </citation>
    <scope>NUCLEOTIDE SEQUENCE [LARGE SCALE GENOMIC DNA]</scope>
    <source>
        <strain evidence="2 3">B6-8</strain>
    </source>
</reference>
<dbReference type="Gene3D" id="3.40.50.300">
    <property type="entry name" value="P-loop containing nucleotide triphosphate hydrolases"/>
    <property type="match status" value="1"/>
</dbReference>
<organism evidence="2 3">
    <name type="scientific">Kaistia dalseonensis</name>
    <dbReference type="NCBI Taxonomy" id="410840"/>
    <lineage>
        <taxon>Bacteria</taxon>
        <taxon>Pseudomonadati</taxon>
        <taxon>Pseudomonadota</taxon>
        <taxon>Alphaproteobacteria</taxon>
        <taxon>Hyphomicrobiales</taxon>
        <taxon>Kaistiaceae</taxon>
        <taxon>Kaistia</taxon>
    </lineage>
</organism>
<comment type="caution">
    <text evidence="2">The sequence shown here is derived from an EMBL/GenBank/DDBJ whole genome shotgun (WGS) entry which is preliminary data.</text>
</comment>
<keyword evidence="2" id="KW-0808">Transferase</keyword>
<dbReference type="SUPFAM" id="SSF53795">
    <property type="entry name" value="PEP carboxykinase-like"/>
    <property type="match status" value="1"/>
</dbReference>